<feature type="transmembrane region" description="Helical" evidence="1">
    <location>
        <begin position="231"/>
        <end position="252"/>
    </location>
</feature>
<evidence type="ECO:0000259" key="2">
    <source>
        <dbReference type="Pfam" id="PF02308"/>
    </source>
</evidence>
<dbReference type="Pfam" id="PF02308">
    <property type="entry name" value="MgtC"/>
    <property type="match status" value="1"/>
</dbReference>
<dbReference type="PANTHER" id="PTHR39084">
    <property type="entry name" value="MEMBRANE PROTEIN-RELATED"/>
    <property type="match status" value="1"/>
</dbReference>
<gene>
    <name evidence="4" type="ORF">M0G41_01960</name>
</gene>
<dbReference type="PANTHER" id="PTHR39084:SF1">
    <property type="entry name" value="DUF4010 DOMAIN-CONTAINING PROTEIN"/>
    <property type="match status" value="1"/>
</dbReference>
<evidence type="ECO:0000313" key="5">
    <source>
        <dbReference type="Proteomes" id="UP001431449"/>
    </source>
</evidence>
<dbReference type="InterPro" id="IPR025105">
    <property type="entry name" value="DUF4010"/>
</dbReference>
<accession>A0ABT0GD16</accession>
<feature type="transmembrane region" description="Helical" evidence="1">
    <location>
        <begin position="258"/>
        <end position="282"/>
    </location>
</feature>
<feature type="transmembrane region" description="Helical" evidence="1">
    <location>
        <begin position="365"/>
        <end position="386"/>
    </location>
</feature>
<name>A0ABT0GD16_9GAMM</name>
<feature type="transmembrane region" description="Helical" evidence="1">
    <location>
        <begin position="196"/>
        <end position="219"/>
    </location>
</feature>
<feature type="transmembrane region" description="Helical" evidence="1">
    <location>
        <begin position="392"/>
        <end position="413"/>
    </location>
</feature>
<dbReference type="EMBL" id="JALNMH010000001">
    <property type="protein sequence ID" value="MCK7592430.1"/>
    <property type="molecule type" value="Genomic_DNA"/>
</dbReference>
<dbReference type="RefSeq" id="WP_248204594.1">
    <property type="nucleotide sequence ID" value="NZ_JALNMH010000001.1"/>
</dbReference>
<reference evidence="4" key="1">
    <citation type="submission" date="2022-04" db="EMBL/GenBank/DDBJ databases">
        <title>Lysobacter sp. CAU 1642 isolated from sea sand.</title>
        <authorList>
            <person name="Kim W."/>
        </authorList>
    </citation>
    <scope>NUCLEOTIDE SEQUENCE</scope>
    <source>
        <strain evidence="4">CAU 1642</strain>
    </source>
</reference>
<evidence type="ECO:0000256" key="1">
    <source>
        <dbReference type="SAM" id="Phobius"/>
    </source>
</evidence>
<comment type="caution">
    <text evidence="4">The sequence shown here is derived from an EMBL/GenBank/DDBJ whole genome shotgun (WGS) entry which is preliminary data.</text>
</comment>
<keyword evidence="1" id="KW-0472">Membrane</keyword>
<keyword evidence="5" id="KW-1185">Reference proteome</keyword>
<dbReference type="Pfam" id="PF13194">
    <property type="entry name" value="DUF4010"/>
    <property type="match status" value="1"/>
</dbReference>
<feature type="transmembrane region" description="Helical" evidence="1">
    <location>
        <begin position="303"/>
        <end position="320"/>
    </location>
</feature>
<evidence type="ECO:0000259" key="3">
    <source>
        <dbReference type="Pfam" id="PF13194"/>
    </source>
</evidence>
<feature type="domain" description="MgtC/SapB/SrpB/YhiD N-terminal" evidence="2">
    <location>
        <begin position="12"/>
        <end position="128"/>
    </location>
</feature>
<feature type="domain" description="DUF4010" evidence="3">
    <location>
        <begin position="177"/>
        <end position="388"/>
    </location>
</feature>
<keyword evidence="1" id="KW-0812">Transmembrane</keyword>
<dbReference type="InterPro" id="IPR049177">
    <property type="entry name" value="MgtC_SapB_SrpB_YhiD_N"/>
</dbReference>
<protein>
    <submittedName>
        <fullName evidence="4">DUF4010 domain-containing protein</fullName>
    </submittedName>
</protein>
<dbReference type="Proteomes" id="UP001431449">
    <property type="component" value="Unassembled WGS sequence"/>
</dbReference>
<keyword evidence="1" id="KW-1133">Transmembrane helix</keyword>
<feature type="transmembrane region" description="Helical" evidence="1">
    <location>
        <begin position="44"/>
        <end position="77"/>
    </location>
</feature>
<feature type="transmembrane region" description="Helical" evidence="1">
    <location>
        <begin position="172"/>
        <end position="190"/>
    </location>
</feature>
<organism evidence="4 5">
    <name type="scientific">Pseudomarimonas salicorniae</name>
    <dbReference type="NCBI Taxonomy" id="2933270"/>
    <lineage>
        <taxon>Bacteria</taxon>
        <taxon>Pseudomonadati</taxon>
        <taxon>Pseudomonadota</taxon>
        <taxon>Gammaproteobacteria</taxon>
        <taxon>Lysobacterales</taxon>
        <taxon>Lysobacteraceae</taxon>
        <taxon>Pseudomarimonas</taxon>
    </lineage>
</organism>
<sequence>MGGIDMAELHALAVALGVGLLMGVERERHAAGSDASTAGVRSFALAALCGWLAGLFGLALIAVALSGTALLAGLGYWRSSRRDPGMTSELALLLCCLLGALAVSRPALAAGVGVVAALLLATKRGLHRVSRELISEAELRDGLLLAAAALVVLPLLPDRAMDPWGIFNPAAIWRLVVLIMGIGAIGHLALRALGERWGWMVAGFFSGCVSSTAATLSFAQSTRRDPALNRRAATAALAANLASLCLLAPVMAAVSPPAALAVLPVLGGAALGLGATLLVVGLGSRSSPPRSRTAEPAQRMFRLLQAIWMALVLSAVIIAAGLVNRWFGSAAALLTALVAGSVEVHSASAGLAQLHSTGGLTAGQLTRGTTLILLSSSLVKTVLALSAGSRSYALLLGIGLAAMAGSAALALWLSPLG</sequence>
<feature type="transmembrane region" description="Helical" evidence="1">
    <location>
        <begin position="89"/>
        <end position="122"/>
    </location>
</feature>
<proteinExistence type="predicted"/>
<evidence type="ECO:0000313" key="4">
    <source>
        <dbReference type="EMBL" id="MCK7592430.1"/>
    </source>
</evidence>